<dbReference type="EMBL" id="JAWLNX010000002">
    <property type="protein sequence ID" value="MEB3366610.1"/>
    <property type="molecule type" value="Genomic_DNA"/>
</dbReference>
<gene>
    <name evidence="1" type="ORF">R4I43_04255</name>
</gene>
<accession>A0ABU6A4W5</accession>
<name>A0ABU6A4W5_9PSEU</name>
<evidence type="ECO:0000313" key="1">
    <source>
        <dbReference type="EMBL" id="MEB3366610.1"/>
    </source>
</evidence>
<dbReference type="RefSeq" id="WP_324264178.1">
    <property type="nucleotide sequence ID" value="NZ_JAWLNX010000002.1"/>
</dbReference>
<evidence type="ECO:0000313" key="2">
    <source>
        <dbReference type="Proteomes" id="UP001327093"/>
    </source>
</evidence>
<proteinExistence type="predicted"/>
<reference evidence="1 2" key="1">
    <citation type="submission" date="2023-10" db="EMBL/GenBank/DDBJ databases">
        <title>Saccharopolyspora sp. nov., isolated from mangrove soil.</title>
        <authorList>
            <person name="Lu Y."/>
            <person name="Liu W."/>
        </authorList>
    </citation>
    <scope>NUCLEOTIDE SEQUENCE [LARGE SCALE GENOMIC DNA]</scope>
    <source>
        <strain evidence="1 2">S2-29</strain>
    </source>
</reference>
<comment type="caution">
    <text evidence="1">The sequence shown here is derived from an EMBL/GenBank/DDBJ whole genome shotgun (WGS) entry which is preliminary data.</text>
</comment>
<organism evidence="1 2">
    <name type="scientific">Saccharopolyspora mangrovi</name>
    <dbReference type="NCBI Taxonomy" id="3082379"/>
    <lineage>
        <taxon>Bacteria</taxon>
        <taxon>Bacillati</taxon>
        <taxon>Actinomycetota</taxon>
        <taxon>Actinomycetes</taxon>
        <taxon>Pseudonocardiales</taxon>
        <taxon>Pseudonocardiaceae</taxon>
        <taxon>Saccharopolyspora</taxon>
    </lineage>
</organism>
<dbReference type="Proteomes" id="UP001327093">
    <property type="component" value="Unassembled WGS sequence"/>
</dbReference>
<keyword evidence="2" id="KW-1185">Reference proteome</keyword>
<sequence>MLDFLTEVISSGKFAAVGTPGDSDLASRIEWERQTRSSQMLKDVTGEDNPIDASNQAISTQSLLAKFDR</sequence>
<protein>
    <submittedName>
        <fullName evidence="1">Uncharacterized protein</fullName>
    </submittedName>
</protein>